<keyword evidence="7" id="KW-0808">Transferase</keyword>
<feature type="transmembrane region" description="Helical" evidence="8">
    <location>
        <begin position="150"/>
        <end position="169"/>
    </location>
</feature>
<feature type="transmembrane region" description="Helical" evidence="8">
    <location>
        <begin position="7"/>
        <end position="26"/>
    </location>
</feature>
<dbReference type="InterPro" id="IPR051085">
    <property type="entry name" value="MB_O-acyltransferase"/>
</dbReference>
<dbReference type="GO" id="GO:0042121">
    <property type="term" value="P:alginic acid biosynthetic process"/>
    <property type="evidence" value="ECO:0007669"/>
    <property type="project" value="InterPro"/>
</dbReference>
<keyword evidence="7" id="KW-0012">Acyltransferase</keyword>
<dbReference type="EMBL" id="JAAEAA010000001">
    <property type="protein sequence ID" value="NDK54512.1"/>
    <property type="molecule type" value="Genomic_DNA"/>
</dbReference>
<evidence type="ECO:0000256" key="5">
    <source>
        <dbReference type="ARBA" id="ARBA00022989"/>
    </source>
</evidence>
<feature type="transmembrane region" description="Helical" evidence="8">
    <location>
        <begin position="221"/>
        <end position="243"/>
    </location>
</feature>
<protein>
    <submittedName>
        <fullName evidence="9">MBOAT family protein</fullName>
    </submittedName>
</protein>
<evidence type="ECO:0000256" key="7">
    <source>
        <dbReference type="PIRNR" id="PIRNR016636"/>
    </source>
</evidence>
<evidence type="ECO:0000256" key="1">
    <source>
        <dbReference type="ARBA" id="ARBA00004651"/>
    </source>
</evidence>
<evidence type="ECO:0000256" key="6">
    <source>
        <dbReference type="ARBA" id="ARBA00023136"/>
    </source>
</evidence>
<feature type="transmembrane region" description="Helical" evidence="8">
    <location>
        <begin position="46"/>
        <end position="64"/>
    </location>
</feature>
<feature type="transmembrane region" description="Helical" evidence="8">
    <location>
        <begin position="423"/>
        <end position="444"/>
    </location>
</feature>
<evidence type="ECO:0000313" key="10">
    <source>
        <dbReference type="Proteomes" id="UP000478546"/>
    </source>
</evidence>
<dbReference type="InterPro" id="IPR028362">
    <property type="entry name" value="AlgI"/>
</dbReference>
<keyword evidence="5 8" id="KW-1133">Transmembrane helix</keyword>
<dbReference type="PANTHER" id="PTHR13285">
    <property type="entry name" value="ACYLTRANSFERASE"/>
    <property type="match status" value="1"/>
</dbReference>
<dbReference type="AlphaFoldDB" id="A0A6B2H5U2"/>
<dbReference type="InterPro" id="IPR004299">
    <property type="entry name" value="MBOAT_fam"/>
</dbReference>
<comment type="similarity">
    <text evidence="2 7">Belongs to the membrane-bound acyltransferase family.</text>
</comment>
<comment type="subcellular location">
    <subcellularLocation>
        <location evidence="1">Cell membrane</location>
        <topology evidence="1">Multi-pass membrane protein</topology>
    </subcellularLocation>
</comment>
<evidence type="ECO:0000256" key="8">
    <source>
        <dbReference type="SAM" id="Phobius"/>
    </source>
</evidence>
<dbReference type="GO" id="GO:0005886">
    <property type="term" value="C:plasma membrane"/>
    <property type="evidence" value="ECO:0007669"/>
    <property type="project" value="UniProtKB-SubCell"/>
</dbReference>
<reference evidence="9 10" key="1">
    <citation type="submission" date="2020-01" db="EMBL/GenBank/DDBJ databases">
        <authorList>
            <person name="Kim M.K."/>
        </authorList>
    </citation>
    <scope>NUCLEOTIDE SEQUENCE [LARGE SCALE GENOMIC DNA]</scope>
    <source>
        <strain evidence="9 10">BT213</strain>
    </source>
</reference>
<keyword evidence="10" id="KW-1185">Reference proteome</keyword>
<keyword evidence="3 7" id="KW-1003">Cell membrane</keyword>
<keyword evidence="4 8" id="KW-0812">Transmembrane</keyword>
<proteinExistence type="inferred from homology"/>
<comment type="caution">
    <text evidence="9">The sequence shown here is derived from an EMBL/GenBank/DDBJ whole genome shotgun (WGS) entry which is preliminary data.</text>
</comment>
<evidence type="ECO:0000256" key="2">
    <source>
        <dbReference type="ARBA" id="ARBA00010323"/>
    </source>
</evidence>
<dbReference type="GO" id="GO:0016746">
    <property type="term" value="F:acyltransferase activity"/>
    <property type="evidence" value="ECO:0007669"/>
    <property type="project" value="UniProtKB-KW"/>
</dbReference>
<gene>
    <name evidence="9" type="ORF">GWO68_01160</name>
</gene>
<feature type="transmembrane region" description="Helical" evidence="8">
    <location>
        <begin position="76"/>
        <end position="96"/>
    </location>
</feature>
<accession>A0A6B2H5U2</accession>
<feature type="transmembrane region" description="Helical" evidence="8">
    <location>
        <begin position="456"/>
        <end position="476"/>
    </location>
</feature>
<dbReference type="PANTHER" id="PTHR13285:SF18">
    <property type="entry name" value="PROTEIN-CYSTEINE N-PALMITOYLTRANSFERASE RASP"/>
    <property type="match status" value="1"/>
</dbReference>
<name>A0A6B2H5U2_9BACT</name>
<dbReference type="PIRSF" id="PIRSF500217">
    <property type="entry name" value="AlgI"/>
    <property type="match status" value="1"/>
</dbReference>
<dbReference type="PIRSF" id="PIRSF016636">
    <property type="entry name" value="AlgI_DltB"/>
    <property type="match status" value="1"/>
</dbReference>
<sequence>MIFNSVTYIVFLILIVLLYWILPYRLRLLMLFLSSMAFYGFWRPEFLSVMLLSAVNDYALSLLIYNTDSKSRKKFLLYISLIVNLGLLFYFKYLLFFIDNFSVVLNVFGVPFESPALNIILPLGISFYTFQTISYTVDVYRGFLKPEKDFILYGTFVMFFPQLVAGPILRAVELIDQLRERPPFYLNDMLEGCKRILYGLFLKVVLADNIAPFVDEGFEMAISSLGALDVFTLSFLLGFQIYFDFSAYSHIAIGSAKLLGITFPENFNFPYAATSFKDFWKRWHISLSSWIRDYLYLPIIGAKVMDKSTGGLDVSQTQIKKFNKDYALFITWAIMGLWHGSSWTYVLWGIYHACVIFLERKLKPLRLKYRFYDKWLSWFIVLPVAMLSWIPFRADDLTQTFQMFAKLLQPTQYLFLGMRENTYIVTALVLLLFCTAYFSQTYLAETLNRKPVLKHAISTIHFAVLIILVFTFLRPINQFIYFQF</sequence>
<feature type="transmembrane region" description="Helical" evidence="8">
    <location>
        <begin position="116"/>
        <end position="138"/>
    </location>
</feature>
<dbReference type="InterPro" id="IPR024194">
    <property type="entry name" value="Ac/AlaTfrase_AlgI/DltB"/>
</dbReference>
<evidence type="ECO:0000313" key="9">
    <source>
        <dbReference type="EMBL" id="NDK54512.1"/>
    </source>
</evidence>
<evidence type="ECO:0000256" key="4">
    <source>
        <dbReference type="ARBA" id="ARBA00022692"/>
    </source>
</evidence>
<dbReference type="Pfam" id="PF03062">
    <property type="entry name" value="MBOAT"/>
    <property type="match status" value="1"/>
</dbReference>
<feature type="transmembrane region" description="Helical" evidence="8">
    <location>
        <begin position="375"/>
        <end position="392"/>
    </location>
</feature>
<dbReference type="Proteomes" id="UP000478546">
    <property type="component" value="Unassembled WGS sequence"/>
</dbReference>
<organism evidence="9 10">
    <name type="scientific">Pontibacter fetidus</name>
    <dbReference type="NCBI Taxonomy" id="2700082"/>
    <lineage>
        <taxon>Bacteria</taxon>
        <taxon>Pseudomonadati</taxon>
        <taxon>Bacteroidota</taxon>
        <taxon>Cytophagia</taxon>
        <taxon>Cytophagales</taxon>
        <taxon>Hymenobacteraceae</taxon>
        <taxon>Pontibacter</taxon>
    </lineage>
</organism>
<evidence type="ECO:0000256" key="3">
    <source>
        <dbReference type="ARBA" id="ARBA00022475"/>
    </source>
</evidence>
<keyword evidence="6 7" id="KW-0472">Membrane</keyword>
<feature type="transmembrane region" description="Helical" evidence="8">
    <location>
        <begin position="329"/>
        <end position="354"/>
    </location>
</feature>